<keyword evidence="3 6" id="KW-0812">Transmembrane</keyword>
<reference evidence="7 8" key="1">
    <citation type="submission" date="2018-06" db="EMBL/GenBank/DDBJ databases">
        <authorList>
            <consortium name="Pathogen Informatics"/>
            <person name="Doyle S."/>
        </authorList>
    </citation>
    <scope>NUCLEOTIDE SEQUENCE [LARGE SCALE GENOMIC DNA]</scope>
    <source>
        <strain evidence="7 8">NCTC11296</strain>
    </source>
</reference>
<dbReference type="Gene3D" id="1.10.4160.10">
    <property type="entry name" value="Hydantoin permease"/>
    <property type="match status" value="1"/>
</dbReference>
<dbReference type="InterPro" id="IPR030191">
    <property type="entry name" value="CodB"/>
</dbReference>
<dbReference type="RefSeq" id="WP_017805461.1">
    <property type="nucleotide sequence ID" value="NZ_PQVK01000312.1"/>
</dbReference>
<sequence length="410" mass="44542">MANKKCSNPTSYASAIQISMILLGILITPVLLASSSLGSQLPFSKMLFAIIVGSSILTLLAIINMSIGVKARLPTYGIIKFTFGSQGATAINMLMAISLLGWIIVTANMFGHTVQDFLFTQFNLYVPLPIIVVFGCLIFVSATTFGFDFLSKVAQWAVPIIAMLMFFILYLTLKSKFSINTALHTMNIGAAISSVVGTIIVLVTTSVDFGSFTQNKKQAITAGILTFSIAYPFLFIIGATPSSLTGKNTLLDAMLIIGSLLPAYIVLIFACITGNAGNMFQGTLVFSTLFPQLKKWKITIVLGIITALIGSIDIMALFIPFLLFLGIATPPICGIYIIDYFINRKMGYDENSIKNEAKVKYPAFFAWLIGSLIGFLTVKGFFTLTFIPSIDSILMASLCYLLLTKYSKIE</sequence>
<comment type="similarity">
    <text evidence="2">Belongs to the purine-cytosine permease (2.A.39) family.</text>
</comment>
<feature type="transmembrane region" description="Helical" evidence="6">
    <location>
        <begin position="12"/>
        <end position="34"/>
    </location>
</feature>
<feature type="transmembrane region" description="Helical" evidence="6">
    <location>
        <begin position="253"/>
        <end position="275"/>
    </location>
</feature>
<gene>
    <name evidence="7" type="primary">codB</name>
    <name evidence="7" type="ORF">NCTC11296_00727</name>
</gene>
<evidence type="ECO:0000313" key="8">
    <source>
        <dbReference type="Proteomes" id="UP000254465"/>
    </source>
</evidence>
<feature type="transmembrane region" description="Helical" evidence="6">
    <location>
        <begin position="296"/>
        <end position="312"/>
    </location>
</feature>
<feature type="transmembrane region" description="Helical" evidence="6">
    <location>
        <begin position="90"/>
        <end position="110"/>
    </location>
</feature>
<evidence type="ECO:0000256" key="1">
    <source>
        <dbReference type="ARBA" id="ARBA00004141"/>
    </source>
</evidence>
<evidence type="ECO:0000256" key="5">
    <source>
        <dbReference type="ARBA" id="ARBA00023136"/>
    </source>
</evidence>
<evidence type="ECO:0000256" key="4">
    <source>
        <dbReference type="ARBA" id="ARBA00022989"/>
    </source>
</evidence>
<name>A0A377I7N4_AVIPA</name>
<dbReference type="PANTHER" id="PTHR30569:SF0">
    <property type="entry name" value="CYTOSINE PERMEASE"/>
    <property type="match status" value="1"/>
</dbReference>
<dbReference type="EMBL" id="UGHK01000001">
    <property type="protein sequence ID" value="STO70812.1"/>
    <property type="molecule type" value="Genomic_DNA"/>
</dbReference>
<protein>
    <submittedName>
        <fullName evidence="7">Cytosine transporter</fullName>
    </submittedName>
</protein>
<feature type="transmembrane region" description="Helical" evidence="6">
    <location>
        <begin position="359"/>
        <end position="378"/>
    </location>
</feature>
<feature type="transmembrane region" description="Helical" evidence="6">
    <location>
        <begin position="153"/>
        <end position="173"/>
    </location>
</feature>
<feature type="transmembrane region" description="Helical" evidence="6">
    <location>
        <begin position="318"/>
        <end position="338"/>
    </location>
</feature>
<feature type="transmembrane region" description="Helical" evidence="6">
    <location>
        <begin position="122"/>
        <end position="141"/>
    </location>
</feature>
<dbReference type="Pfam" id="PF02133">
    <property type="entry name" value="Transp_cyt_pur"/>
    <property type="match status" value="1"/>
</dbReference>
<keyword evidence="5 6" id="KW-0472">Membrane</keyword>
<dbReference type="InterPro" id="IPR001248">
    <property type="entry name" value="Pur-cyt_permease"/>
</dbReference>
<feature type="transmembrane region" description="Helical" evidence="6">
    <location>
        <begin position="219"/>
        <end position="241"/>
    </location>
</feature>
<accession>A0A377I7N4</accession>
<dbReference type="GO" id="GO:0015209">
    <property type="term" value="F:cytosine transmembrane transporter activity"/>
    <property type="evidence" value="ECO:0007669"/>
    <property type="project" value="InterPro"/>
</dbReference>
<evidence type="ECO:0000256" key="3">
    <source>
        <dbReference type="ARBA" id="ARBA00022692"/>
    </source>
</evidence>
<dbReference type="PANTHER" id="PTHR30569">
    <property type="entry name" value="CYTOSINE TRANSPORTER CODB"/>
    <property type="match status" value="1"/>
</dbReference>
<dbReference type="AlphaFoldDB" id="A0A377I7N4"/>
<feature type="transmembrane region" description="Helical" evidence="6">
    <location>
        <begin position="185"/>
        <end position="207"/>
    </location>
</feature>
<dbReference type="GO" id="GO:0005886">
    <property type="term" value="C:plasma membrane"/>
    <property type="evidence" value="ECO:0007669"/>
    <property type="project" value="TreeGrafter"/>
</dbReference>
<evidence type="ECO:0000256" key="2">
    <source>
        <dbReference type="ARBA" id="ARBA00008974"/>
    </source>
</evidence>
<keyword evidence="4 6" id="KW-1133">Transmembrane helix</keyword>
<evidence type="ECO:0000256" key="6">
    <source>
        <dbReference type="SAM" id="Phobius"/>
    </source>
</evidence>
<feature type="transmembrane region" description="Helical" evidence="6">
    <location>
        <begin position="46"/>
        <end position="69"/>
    </location>
</feature>
<evidence type="ECO:0000313" key="7">
    <source>
        <dbReference type="EMBL" id="STO70812.1"/>
    </source>
</evidence>
<proteinExistence type="inferred from homology"/>
<dbReference type="Proteomes" id="UP000254465">
    <property type="component" value="Unassembled WGS sequence"/>
</dbReference>
<organism evidence="7 8">
    <name type="scientific">Avibacterium paragallinarum</name>
    <name type="common">Haemophilus gallinarum</name>
    <dbReference type="NCBI Taxonomy" id="728"/>
    <lineage>
        <taxon>Bacteria</taxon>
        <taxon>Pseudomonadati</taxon>
        <taxon>Pseudomonadota</taxon>
        <taxon>Gammaproteobacteria</taxon>
        <taxon>Pasteurellales</taxon>
        <taxon>Pasteurellaceae</taxon>
        <taxon>Avibacterium</taxon>
    </lineage>
</organism>
<comment type="subcellular location">
    <subcellularLocation>
        <location evidence="1">Membrane</location>
        <topology evidence="1">Multi-pass membrane protein</topology>
    </subcellularLocation>
</comment>